<dbReference type="EMBL" id="JANPWB010000003">
    <property type="protein sequence ID" value="KAJ1202770.1"/>
    <property type="molecule type" value="Genomic_DNA"/>
</dbReference>
<evidence type="ECO:0000313" key="3">
    <source>
        <dbReference type="Proteomes" id="UP001066276"/>
    </source>
</evidence>
<feature type="coiled-coil region" evidence="1">
    <location>
        <begin position="93"/>
        <end position="120"/>
    </location>
</feature>
<gene>
    <name evidence="2" type="ORF">NDU88_006566</name>
</gene>
<evidence type="ECO:0000313" key="2">
    <source>
        <dbReference type="EMBL" id="KAJ1202770.1"/>
    </source>
</evidence>
<keyword evidence="3" id="KW-1185">Reference proteome</keyword>
<reference evidence="2" key="1">
    <citation type="journal article" date="2022" name="bioRxiv">
        <title>Sequencing and chromosome-scale assembly of the giantPleurodeles waltlgenome.</title>
        <authorList>
            <person name="Brown T."/>
            <person name="Elewa A."/>
            <person name="Iarovenko S."/>
            <person name="Subramanian E."/>
            <person name="Araus A.J."/>
            <person name="Petzold A."/>
            <person name="Susuki M."/>
            <person name="Suzuki K.-i.T."/>
            <person name="Hayashi T."/>
            <person name="Toyoda A."/>
            <person name="Oliveira C."/>
            <person name="Osipova E."/>
            <person name="Leigh N.D."/>
            <person name="Simon A."/>
            <person name="Yun M.H."/>
        </authorList>
    </citation>
    <scope>NUCLEOTIDE SEQUENCE</scope>
    <source>
        <strain evidence="2">20211129_DDA</strain>
        <tissue evidence="2">Liver</tissue>
    </source>
</reference>
<keyword evidence="1" id="KW-0175">Coiled coil</keyword>
<name>A0AAV7VRX9_PLEWA</name>
<accession>A0AAV7VRX9</accession>
<dbReference type="Proteomes" id="UP001066276">
    <property type="component" value="Chromosome 2_1"/>
</dbReference>
<comment type="caution">
    <text evidence="2">The sequence shown here is derived from an EMBL/GenBank/DDBJ whole genome shotgun (WGS) entry which is preliminary data.</text>
</comment>
<proteinExistence type="predicted"/>
<dbReference type="AlphaFoldDB" id="A0AAV7VRX9"/>
<protein>
    <submittedName>
        <fullName evidence="2">Uncharacterized protein</fullName>
    </submittedName>
</protein>
<dbReference type="Gene3D" id="3.30.70.1820">
    <property type="entry name" value="L1 transposable element, RRM domain"/>
    <property type="match status" value="1"/>
</dbReference>
<sequence length="196" mass="21948">MGRLRSAVFLKPPASEKTPTIIQDTQLLDATPQLSTSDNLDKVLATFEHSRASLENKLGSLVTEMSFLHNDHHKLAENVLYGEKTLATLQPLANDNQGAIRELQNRIQHLEDRVEHAECLSMRSNVRILGLPEGVEGQDPMSFLESWFKTFTSPSGLTTFLAFERAHLILACCPLPGAERPMLAELLRFRDENTLL</sequence>
<evidence type="ECO:0000256" key="1">
    <source>
        <dbReference type="SAM" id="Coils"/>
    </source>
</evidence>
<organism evidence="2 3">
    <name type="scientific">Pleurodeles waltl</name>
    <name type="common">Iberian ribbed newt</name>
    <dbReference type="NCBI Taxonomy" id="8319"/>
    <lineage>
        <taxon>Eukaryota</taxon>
        <taxon>Metazoa</taxon>
        <taxon>Chordata</taxon>
        <taxon>Craniata</taxon>
        <taxon>Vertebrata</taxon>
        <taxon>Euteleostomi</taxon>
        <taxon>Amphibia</taxon>
        <taxon>Batrachia</taxon>
        <taxon>Caudata</taxon>
        <taxon>Salamandroidea</taxon>
        <taxon>Salamandridae</taxon>
        <taxon>Pleurodelinae</taxon>
        <taxon>Pleurodeles</taxon>
    </lineage>
</organism>